<proteinExistence type="predicted"/>
<evidence type="ECO:0000256" key="1">
    <source>
        <dbReference type="ARBA" id="ARBA00023254"/>
    </source>
</evidence>
<dbReference type="PANTHER" id="PTHR40375">
    <property type="entry name" value="SPORULATION-SPECIFIC PROTEIN 22"/>
    <property type="match status" value="1"/>
</dbReference>
<protein>
    <recommendedName>
        <fullName evidence="4">Protein ZIP4 homolog</fullName>
    </recommendedName>
</protein>
<evidence type="ECO:0000313" key="2">
    <source>
        <dbReference type="EMBL" id="KAH0544865.1"/>
    </source>
</evidence>
<accession>A0A9P8IC30</accession>
<organism evidence="2 3">
    <name type="scientific">Glutinoglossum americanum</name>
    <dbReference type="NCBI Taxonomy" id="1670608"/>
    <lineage>
        <taxon>Eukaryota</taxon>
        <taxon>Fungi</taxon>
        <taxon>Dikarya</taxon>
        <taxon>Ascomycota</taxon>
        <taxon>Pezizomycotina</taxon>
        <taxon>Geoglossomycetes</taxon>
        <taxon>Geoglossales</taxon>
        <taxon>Geoglossaceae</taxon>
        <taxon>Glutinoglossum</taxon>
    </lineage>
</organism>
<dbReference type="InterPro" id="IPR013940">
    <property type="entry name" value="Spo22/ZIP4/TEX11"/>
</dbReference>
<dbReference type="PANTHER" id="PTHR40375:SF2">
    <property type="entry name" value="SPORULATION-SPECIFIC PROTEIN 22"/>
    <property type="match status" value="1"/>
</dbReference>
<dbReference type="EMBL" id="JAGHQL010000013">
    <property type="protein sequence ID" value="KAH0544865.1"/>
    <property type="molecule type" value="Genomic_DNA"/>
</dbReference>
<comment type="caution">
    <text evidence="2">The sequence shown here is derived from an EMBL/GenBank/DDBJ whole genome shotgun (WGS) entry which is preliminary data.</text>
</comment>
<name>A0A9P8IC30_9PEZI</name>
<evidence type="ECO:0000313" key="3">
    <source>
        <dbReference type="Proteomes" id="UP000698800"/>
    </source>
</evidence>
<dbReference type="Proteomes" id="UP000698800">
    <property type="component" value="Unassembled WGS sequence"/>
</dbReference>
<dbReference type="OrthoDB" id="65716at2759"/>
<gene>
    <name evidence="2" type="ORF">FGG08_001094</name>
</gene>
<dbReference type="AlphaFoldDB" id="A0A9P8IC30"/>
<sequence>MHLPLAIPYSADTHMAPIYTARAEKEKRFNALLNTLRMRLQTPDGVRDADLLKELQKHVDTFPSNTPPAAIATRFDKLESKGAELWNLATRLKRGVGSDGGGVMLEDQLAKPDARFTSEDLTLYSNLSAEYYLLRTAHSWLQGRLDLAEHMFTKASFSDKDLEPRVAENVADTLYEIGKDLLKKKQYELSVKWLERSFAILAGQDLEKLGENAGELRFATASPLEVPSHALTTGLVRALLELKTDAARDRAQDLVALFENVLFPDYGDKLIVQLFKLQLLSLGPEFDAYGYYGACQILDEFLSMRLFSAETEEWIEKALITRLWISTSQAGNLDTLESLNRVVTTLFNNLTAPLSASAAHGAQSDIGAAREAFNKMSDMGKAAPTTRLLMFKVALRSGDAEFGGAQLIPTATECLDIVSANTSEDASLLYACILEAQSTGNKRLAVAALQRVLEKCEHKAPAGVHVPSRILIAEIGSSKVAHVDSVVSLCKLFEGAATQAKTSRKPQAAQPSQLFTIKELDWFSRNSYNTALKSCADWDPRHTLRILQACIKFVDLYPKDMDASTLADLSLRRMFCDFLCVSLLAALARSEDNIEAQLQFYLNLRNHAEAFRKQLQDQLDRLEVDDAKDDLLRKYGTLVAFDLEAAVHLKKWDDLGQIIEGAAVCNNTKVFEPLADAILLSKAPPASKASLFRTDKLARWIRCLFQLALANDLKIAEQLLNQVLTIARDSKIGQTPYPTDELEWLATTTFNRAVDFYCASDDAACKRWAELALSVAQFGNDGGELHGLLQGNYLKMSWEE</sequence>
<evidence type="ECO:0008006" key="4">
    <source>
        <dbReference type="Google" id="ProtNLM"/>
    </source>
</evidence>
<keyword evidence="1" id="KW-0469">Meiosis</keyword>
<dbReference type="InterPro" id="IPR039057">
    <property type="entry name" value="Spo22/ZIP4"/>
</dbReference>
<dbReference type="Pfam" id="PF08631">
    <property type="entry name" value="SPO22"/>
    <property type="match status" value="2"/>
</dbReference>
<keyword evidence="3" id="KW-1185">Reference proteome</keyword>
<dbReference type="GO" id="GO:0051321">
    <property type="term" value="P:meiotic cell cycle"/>
    <property type="evidence" value="ECO:0007669"/>
    <property type="project" value="UniProtKB-KW"/>
</dbReference>
<dbReference type="GO" id="GO:0090173">
    <property type="term" value="P:regulation of synaptonemal complex assembly"/>
    <property type="evidence" value="ECO:0007669"/>
    <property type="project" value="InterPro"/>
</dbReference>
<reference evidence="2" key="1">
    <citation type="submission" date="2021-03" db="EMBL/GenBank/DDBJ databases">
        <title>Comparative genomics and phylogenomic investigation of the class Geoglossomycetes provide insights into ecological specialization and systematics.</title>
        <authorList>
            <person name="Melie T."/>
            <person name="Pirro S."/>
            <person name="Miller A.N."/>
            <person name="Quandt A."/>
        </authorList>
    </citation>
    <scope>NUCLEOTIDE SEQUENCE</scope>
    <source>
        <strain evidence="2">GBOQ0MN5Z8</strain>
    </source>
</reference>